<dbReference type="STRING" id="1123357.SAMN02745244_00578"/>
<dbReference type="InterPro" id="IPR029063">
    <property type="entry name" value="SAM-dependent_MTases_sf"/>
</dbReference>
<evidence type="ECO:0008006" key="3">
    <source>
        <dbReference type="Google" id="ProtNLM"/>
    </source>
</evidence>
<protein>
    <recommendedName>
        <fullName evidence="3">N-6 DNA Methylase</fullName>
    </recommendedName>
</protein>
<dbReference type="Gene3D" id="3.40.50.150">
    <property type="entry name" value="Vaccinia Virus protein VP39"/>
    <property type="match status" value="1"/>
</dbReference>
<gene>
    <name evidence="1" type="ORF">SAMN02745244_00578</name>
</gene>
<keyword evidence="2" id="KW-1185">Reference proteome</keyword>
<evidence type="ECO:0000313" key="2">
    <source>
        <dbReference type="Proteomes" id="UP000184512"/>
    </source>
</evidence>
<dbReference type="RefSeq" id="WP_073186051.1">
    <property type="nucleotide sequence ID" value="NZ_FQZG01000008.1"/>
</dbReference>
<name>A0A1M6C1R7_9ACTN</name>
<reference evidence="1 2" key="1">
    <citation type="submission" date="2016-11" db="EMBL/GenBank/DDBJ databases">
        <authorList>
            <person name="Jaros S."/>
            <person name="Januszkiewicz K."/>
            <person name="Wedrychowicz H."/>
        </authorList>
    </citation>
    <scope>NUCLEOTIDE SEQUENCE [LARGE SCALE GENOMIC DNA]</scope>
    <source>
        <strain evidence="1 2">DSM 12906</strain>
    </source>
</reference>
<proteinExistence type="predicted"/>
<dbReference type="Proteomes" id="UP000184512">
    <property type="component" value="Unassembled WGS sequence"/>
</dbReference>
<dbReference type="SUPFAM" id="SSF53335">
    <property type="entry name" value="S-adenosyl-L-methionine-dependent methyltransferases"/>
    <property type="match status" value="1"/>
</dbReference>
<evidence type="ECO:0000313" key="1">
    <source>
        <dbReference type="EMBL" id="SHI54684.1"/>
    </source>
</evidence>
<accession>A0A1M6C1R7</accession>
<dbReference type="AlphaFoldDB" id="A0A1M6C1R7"/>
<dbReference type="EMBL" id="FQZG01000008">
    <property type="protein sequence ID" value="SHI54684.1"/>
    <property type="molecule type" value="Genomic_DNA"/>
</dbReference>
<sequence length="213" mass="24013">MQIKTRQRVRDLAEVYTHTREVTAMLDLVPDMFPSETDPNNTDRKFFEPAAGSGNFLEEILLRKIAHVTSLRYASTQFYEHRLLRALASIYAVDIDPENVAESKERLKHVMQSHLDNDLNTKVPTPGFASAVEAILGTNIVLANTLTDLDTIEWVDYQPGRNGTFTREWSTAGEAGDDLFSAFTEPRRDAAPIHYSLLIENPEPVKAPKKVRA</sequence>
<dbReference type="OrthoDB" id="4280289at2"/>
<organism evidence="1 2">
    <name type="scientific">Tessaracoccus bendigoensis DSM 12906</name>
    <dbReference type="NCBI Taxonomy" id="1123357"/>
    <lineage>
        <taxon>Bacteria</taxon>
        <taxon>Bacillati</taxon>
        <taxon>Actinomycetota</taxon>
        <taxon>Actinomycetes</taxon>
        <taxon>Propionibacteriales</taxon>
        <taxon>Propionibacteriaceae</taxon>
        <taxon>Tessaracoccus</taxon>
    </lineage>
</organism>